<dbReference type="NCBIfam" id="TIGR01444">
    <property type="entry name" value="fkbM_fam"/>
    <property type="match status" value="1"/>
</dbReference>
<keyword evidence="4" id="KW-1185">Reference proteome</keyword>
<dbReference type="GO" id="GO:0032259">
    <property type="term" value="P:methylation"/>
    <property type="evidence" value="ECO:0007669"/>
    <property type="project" value="UniProtKB-KW"/>
</dbReference>
<dbReference type="EMBL" id="SKBM01000003">
    <property type="protein sequence ID" value="TCZ65368.1"/>
    <property type="molecule type" value="Genomic_DNA"/>
</dbReference>
<dbReference type="Proteomes" id="UP000295023">
    <property type="component" value="Unassembled WGS sequence"/>
</dbReference>
<feature type="domain" description="Methyltransferase FkbM" evidence="2">
    <location>
        <begin position="51"/>
        <end position="203"/>
    </location>
</feature>
<protein>
    <submittedName>
        <fullName evidence="3">FkbM family methyltransferase</fullName>
    </submittedName>
</protein>
<dbReference type="Gene3D" id="3.40.50.150">
    <property type="entry name" value="Vaccinia Virus protein VP39"/>
    <property type="match status" value="1"/>
</dbReference>
<evidence type="ECO:0000256" key="1">
    <source>
        <dbReference type="SAM" id="MobiDB-lite"/>
    </source>
</evidence>
<keyword evidence="3" id="KW-0808">Transferase</keyword>
<evidence type="ECO:0000259" key="2">
    <source>
        <dbReference type="Pfam" id="PF05050"/>
    </source>
</evidence>
<reference evidence="3 4" key="1">
    <citation type="submission" date="2019-03" db="EMBL/GenBank/DDBJ databases">
        <title>Paracraurococcus aquatilis NE82 genome sequence.</title>
        <authorList>
            <person name="Zhao Y."/>
            <person name="Du Z."/>
        </authorList>
    </citation>
    <scope>NUCLEOTIDE SEQUENCE [LARGE SCALE GENOMIC DNA]</scope>
    <source>
        <strain evidence="3 4">NE82</strain>
    </source>
</reference>
<name>A0A4R4DTP5_9PROT</name>
<comment type="caution">
    <text evidence="3">The sequence shown here is derived from an EMBL/GenBank/DDBJ whole genome shotgun (WGS) entry which is preliminary data.</text>
</comment>
<dbReference type="Pfam" id="PF05050">
    <property type="entry name" value="Methyltransf_21"/>
    <property type="match status" value="1"/>
</dbReference>
<evidence type="ECO:0000313" key="3">
    <source>
        <dbReference type="EMBL" id="TCZ65368.1"/>
    </source>
</evidence>
<organism evidence="3 4">
    <name type="scientific">Roseicella aquatilis</name>
    <dbReference type="NCBI Taxonomy" id="2527868"/>
    <lineage>
        <taxon>Bacteria</taxon>
        <taxon>Pseudomonadati</taxon>
        <taxon>Pseudomonadota</taxon>
        <taxon>Alphaproteobacteria</taxon>
        <taxon>Acetobacterales</taxon>
        <taxon>Roseomonadaceae</taxon>
        <taxon>Roseicella</taxon>
    </lineage>
</organism>
<dbReference type="SUPFAM" id="SSF53335">
    <property type="entry name" value="S-adenosyl-L-methionine-dependent methyltransferases"/>
    <property type="match status" value="1"/>
</dbReference>
<proteinExistence type="predicted"/>
<sequence length="292" mass="32597">MARATWSGCREPRGSRRRGRDRGAPPLPLADRSLGGMHRGMSAPHPDLIYDLGLHHGLDTEFYLRKGFRVVALEARPEFCADVSARFAAELEAGRLAVVPCALAPRGGETISFWVNPVKDDWSSVIRDFAAKGGHEVTEIRVPTVTLTELFDRFGVPRYLKCDIEGMDEECARQLLADGRRPDFVSMEASSFDIFACLRACGYDCAQLVNQALLPGVAPPQPPREGGHAAVQFTGHHSGLFGRELEPERWQDFVEVVQSWLDFVRLWKRDSRLAHGWLDVHATRREVLAAKP</sequence>
<dbReference type="AlphaFoldDB" id="A0A4R4DTP5"/>
<feature type="region of interest" description="Disordered" evidence="1">
    <location>
        <begin position="1"/>
        <end position="36"/>
    </location>
</feature>
<dbReference type="GO" id="GO:0008168">
    <property type="term" value="F:methyltransferase activity"/>
    <property type="evidence" value="ECO:0007669"/>
    <property type="project" value="UniProtKB-KW"/>
</dbReference>
<dbReference type="InterPro" id="IPR029063">
    <property type="entry name" value="SAM-dependent_MTases_sf"/>
</dbReference>
<gene>
    <name evidence="3" type="ORF">EXY23_04120</name>
</gene>
<accession>A0A4R4DTP5</accession>
<dbReference type="InterPro" id="IPR006342">
    <property type="entry name" value="FkbM_mtfrase"/>
</dbReference>
<keyword evidence="3" id="KW-0489">Methyltransferase</keyword>
<dbReference type="OrthoDB" id="9814604at2"/>
<evidence type="ECO:0000313" key="4">
    <source>
        <dbReference type="Proteomes" id="UP000295023"/>
    </source>
</evidence>